<reference evidence="2" key="1">
    <citation type="submission" date="2020-10" db="EMBL/GenBank/DDBJ databases">
        <authorList>
            <person name="Castelo-Branco R."/>
            <person name="Eusebio N."/>
            <person name="Adriana R."/>
            <person name="Vieira A."/>
            <person name="Brugerolle De Fraissinette N."/>
            <person name="Rezende De Castro R."/>
            <person name="Schneider M.P."/>
            <person name="Vasconcelos V."/>
            <person name="Leao P.N."/>
        </authorList>
    </citation>
    <scope>NUCLEOTIDE SEQUENCE</scope>
    <source>
        <strain evidence="2">LEGE 11480</strain>
    </source>
</reference>
<keyword evidence="3" id="KW-1185">Reference proteome</keyword>
<evidence type="ECO:0000256" key="1">
    <source>
        <dbReference type="SAM" id="SignalP"/>
    </source>
</evidence>
<dbReference type="SUPFAM" id="SSF52833">
    <property type="entry name" value="Thioredoxin-like"/>
    <property type="match status" value="1"/>
</dbReference>
<name>A0A928Z1Z3_9CYAN</name>
<sequence>MIRSVALALPLSLLVVIPQAQAAKITPQQQHQYRQAGTAGLDRFLAQYGNQLKPGQLPTPAMRSALDAICQQRDCHASKLYWYTDLDQAKAAAKKHGKPILSLRLLGNLDEELSCANSRFFRLALYANQAVSTQMREQFILHWSSERPVPKVTIDFGNGRKLERTVTGNSIHYVLDAQGRPIEAIPGLYGPQAFANQLTQAKQFYQKFQTVPAAQQSQALRQYHYDRYAKVQQQWATALAAAGIKTPPKLMDLPNQPPTASAPSAAMAAPIAMTKMVVESPLVRIMTPATANRGRLERVTDESTWRKLARRYRNASKLDANSLMLMRSKLAKQNSSRLRLTARQFERSMALDTVRNEYQLHSQLHQWFSEQQNMASFEQLNQRVYSQLFLTPANDPWLGLSPTGAFAAIEGDGIVR</sequence>
<protein>
    <submittedName>
        <fullName evidence="2">Uncharacterized protein</fullName>
    </submittedName>
</protein>
<evidence type="ECO:0000313" key="2">
    <source>
        <dbReference type="EMBL" id="MBE9028999.1"/>
    </source>
</evidence>
<dbReference type="Proteomes" id="UP000625316">
    <property type="component" value="Unassembled WGS sequence"/>
</dbReference>
<accession>A0A928Z1Z3</accession>
<evidence type="ECO:0000313" key="3">
    <source>
        <dbReference type="Proteomes" id="UP000625316"/>
    </source>
</evidence>
<proteinExistence type="predicted"/>
<organism evidence="2 3">
    <name type="scientific">Romeriopsis navalis LEGE 11480</name>
    <dbReference type="NCBI Taxonomy" id="2777977"/>
    <lineage>
        <taxon>Bacteria</taxon>
        <taxon>Bacillati</taxon>
        <taxon>Cyanobacteriota</taxon>
        <taxon>Cyanophyceae</taxon>
        <taxon>Leptolyngbyales</taxon>
        <taxon>Leptolyngbyaceae</taxon>
        <taxon>Romeriopsis</taxon>
        <taxon>Romeriopsis navalis</taxon>
    </lineage>
</organism>
<dbReference type="AlphaFoldDB" id="A0A928Z1Z3"/>
<comment type="caution">
    <text evidence="2">The sequence shown here is derived from an EMBL/GenBank/DDBJ whole genome shotgun (WGS) entry which is preliminary data.</text>
</comment>
<dbReference type="RefSeq" id="WP_264323820.1">
    <property type="nucleotide sequence ID" value="NZ_JADEXQ010000009.1"/>
</dbReference>
<gene>
    <name evidence="2" type="ORF">IQ266_04385</name>
</gene>
<dbReference type="EMBL" id="JADEXQ010000009">
    <property type="protein sequence ID" value="MBE9028999.1"/>
    <property type="molecule type" value="Genomic_DNA"/>
</dbReference>
<keyword evidence="1" id="KW-0732">Signal</keyword>
<feature type="chain" id="PRO_5037978759" evidence="1">
    <location>
        <begin position="23"/>
        <end position="416"/>
    </location>
</feature>
<feature type="signal peptide" evidence="1">
    <location>
        <begin position="1"/>
        <end position="22"/>
    </location>
</feature>
<dbReference type="InterPro" id="IPR036249">
    <property type="entry name" value="Thioredoxin-like_sf"/>
</dbReference>